<keyword evidence="3" id="KW-1185">Reference proteome</keyword>
<evidence type="ECO:0000313" key="2">
    <source>
        <dbReference type="EMBL" id="MCS5710393.1"/>
    </source>
</evidence>
<dbReference type="STRING" id="295108.HT99x_01109"/>
<accession>A0A0Q9YMC8</accession>
<name>A0A0Q9YMC8_9GAMM</name>
<dbReference type="RefSeq" id="WP_075065734.1">
    <property type="nucleotide sequence ID" value="NZ_LKAJ02000001.1"/>
</dbReference>
<comment type="caution">
    <text evidence="1">The sequence shown here is derived from an EMBL/GenBank/DDBJ whole genome shotgun (WGS) entry which is preliminary data.</text>
</comment>
<proteinExistence type="predicted"/>
<reference evidence="1" key="1">
    <citation type="submission" date="2015-09" db="EMBL/GenBank/DDBJ databases">
        <title>Draft Genome Sequences of Two Novel Amoeba-resistant Intranuclear Bacteria, Candidatus Berkiella cookevillensis and Candidatus Berkiella aquae.</title>
        <authorList>
            <person name="Mehari Y.T."/>
            <person name="Arivett B.A."/>
            <person name="Farone A.L."/>
            <person name="Gunderson J.H."/>
            <person name="Farone M.B."/>
        </authorList>
    </citation>
    <scope>NUCLEOTIDE SEQUENCE [LARGE SCALE GENOMIC DNA]</scope>
    <source>
        <strain evidence="1">HT99</strain>
    </source>
</reference>
<dbReference type="Proteomes" id="UP000051497">
    <property type="component" value="Unassembled WGS sequence"/>
</dbReference>
<protein>
    <submittedName>
        <fullName evidence="1">Uncharacterized protein</fullName>
    </submittedName>
</protein>
<dbReference type="EMBL" id="LKAJ02000001">
    <property type="protein sequence ID" value="MCS5710393.1"/>
    <property type="molecule type" value="Genomic_DNA"/>
</dbReference>
<organism evidence="1">
    <name type="scientific">Candidatus Berkiella aquae</name>
    <dbReference type="NCBI Taxonomy" id="295108"/>
    <lineage>
        <taxon>Bacteria</taxon>
        <taxon>Pseudomonadati</taxon>
        <taxon>Pseudomonadota</taxon>
        <taxon>Gammaproteobacteria</taxon>
        <taxon>Candidatus Berkiellales</taxon>
        <taxon>Candidatus Berkiellaceae</taxon>
        <taxon>Candidatus Berkiella</taxon>
    </lineage>
</organism>
<reference evidence="2" key="3">
    <citation type="submission" date="2021-06" db="EMBL/GenBank/DDBJ databases">
        <title>Genomic Description and Analysis of Intracellular Bacteria, Candidatus Berkiella cookevillensis and Candidatus Berkiella aquae.</title>
        <authorList>
            <person name="Kidane D.T."/>
            <person name="Mehari Y.T."/>
            <person name="Rice F.C."/>
            <person name="Arivett B.A."/>
            <person name="Farone A.L."/>
            <person name="Berk S.G."/>
            <person name="Farone M.B."/>
        </authorList>
    </citation>
    <scope>NUCLEOTIDE SEQUENCE</scope>
    <source>
        <strain evidence="2">HT99</strain>
    </source>
</reference>
<reference evidence="2" key="2">
    <citation type="journal article" date="2016" name="Genome Announc.">
        <title>Draft Genome Sequences of Two Novel Amoeba-Resistant Intranuclear Bacteria, 'Candidatus Berkiella cookevillensis' and 'Candidatus Berkiella aquae'.</title>
        <authorList>
            <person name="Mehari Y.T."/>
            <person name="Arivett B.A."/>
            <person name="Farone A.L."/>
            <person name="Gunderson J.H."/>
            <person name="Farone M.B."/>
        </authorList>
    </citation>
    <scope>NUCLEOTIDE SEQUENCE</scope>
    <source>
        <strain evidence="2">HT99</strain>
    </source>
</reference>
<sequence>MAGSKAIYHQNMQIVQEKLQNEPKNYVFKLLKNAVLLEYKGNNKEALAIYTRCQHDGFAQERMKALSRYKLLINQFDHLDTRLTTEEEIVLKSVKTFLKRPYTLTQEALMKKLRYTKDKIAFIIENLQFKGYLYRPYKEYKHLEVLRELDGTKASTVLLFSFRPRQLTTIKPTETPQVMQTLASQTLRNSSRRS</sequence>
<gene>
    <name evidence="2" type="ORF">HT99x_003045</name>
    <name evidence="1" type="ORF">HT99x_01109</name>
</gene>
<dbReference type="EMBL" id="LKAJ01000003">
    <property type="protein sequence ID" value="KRG21915.1"/>
    <property type="molecule type" value="Genomic_DNA"/>
</dbReference>
<evidence type="ECO:0000313" key="1">
    <source>
        <dbReference type="EMBL" id="KRG21915.1"/>
    </source>
</evidence>
<dbReference type="AlphaFoldDB" id="A0A0Q9YMC8"/>
<evidence type="ECO:0000313" key="3">
    <source>
        <dbReference type="Proteomes" id="UP000051497"/>
    </source>
</evidence>